<sequence>MRGTPSSHHVDLNSEGLSLIPAFQNIVSDELKKLKDSSSDNNIKKSTSKCDMDDTLWEYDGLHEAYQGDCEEILLEMQRIFYEDLKEEPVGKGNVWYPLLHYFAELENYVEVWEEEEDEYLARAVYEHMQLNEKQVHETIWCPICKQGELRENSHLIYCTLCDLQLKKGEEVNLELLRARLADVHAEHLDHGCILRPTFCIITRFDITALYIVCTGCNTFEIVI</sequence>
<protein>
    <recommendedName>
        <fullName evidence="8">RPA-interacting protein C-terminal domain-containing protein</fullName>
    </recommendedName>
</protein>
<feature type="domain" description="RPA-interacting protein C-terminal" evidence="5">
    <location>
        <begin position="141"/>
        <end position="222"/>
    </location>
</feature>
<comment type="caution">
    <text evidence="6">The sequence shown here is derived from an EMBL/GenBank/DDBJ whole genome shotgun (WGS) entry which is preliminary data.</text>
</comment>
<dbReference type="InterPro" id="IPR028156">
    <property type="entry name" value="RIP"/>
</dbReference>
<dbReference type="GO" id="GO:0005634">
    <property type="term" value="C:nucleus"/>
    <property type="evidence" value="ECO:0007669"/>
    <property type="project" value="TreeGrafter"/>
</dbReference>
<dbReference type="Proteomes" id="UP000525078">
    <property type="component" value="Unassembled WGS sequence"/>
</dbReference>
<dbReference type="InterPro" id="IPR028159">
    <property type="entry name" value="RPA_interact_C_dom"/>
</dbReference>
<keyword evidence="2" id="KW-0863">Zinc-finger</keyword>
<evidence type="ECO:0008006" key="8">
    <source>
        <dbReference type="Google" id="ProtNLM"/>
    </source>
</evidence>
<keyword evidence="3" id="KW-0862">Zinc</keyword>
<dbReference type="PANTHER" id="PTHR31742:SF1">
    <property type="entry name" value="RPA-INTERACTING PROTEIN"/>
    <property type="match status" value="1"/>
</dbReference>
<evidence type="ECO:0000259" key="5">
    <source>
        <dbReference type="Pfam" id="PF14768"/>
    </source>
</evidence>
<reference evidence="6 7" key="1">
    <citation type="journal article" date="2020" name="bioRxiv">
        <title>Sequence and annotation of 42 cannabis genomes reveals extensive copy number variation in cannabinoid synthesis and pathogen resistance genes.</title>
        <authorList>
            <person name="Mckernan K.J."/>
            <person name="Helbert Y."/>
            <person name="Kane L.T."/>
            <person name="Ebling H."/>
            <person name="Zhang L."/>
            <person name="Liu B."/>
            <person name="Eaton Z."/>
            <person name="Mclaughlin S."/>
            <person name="Kingan S."/>
            <person name="Baybayan P."/>
            <person name="Concepcion G."/>
            <person name="Jordan M."/>
            <person name="Riva A."/>
            <person name="Barbazuk W."/>
            <person name="Harkins T."/>
        </authorList>
    </citation>
    <scope>NUCLEOTIDE SEQUENCE [LARGE SCALE GENOMIC DNA]</scope>
    <source>
        <strain evidence="7">cv. Jamaican Lion 4</strain>
        <tissue evidence="6">Leaf</tissue>
    </source>
</reference>
<accession>A0A7J6HEY1</accession>
<gene>
    <name evidence="6" type="ORF">F8388_018377</name>
</gene>
<dbReference type="GO" id="GO:0008270">
    <property type="term" value="F:zinc ion binding"/>
    <property type="evidence" value="ECO:0007669"/>
    <property type="project" value="UniProtKB-KW"/>
</dbReference>
<evidence type="ECO:0000313" key="7">
    <source>
        <dbReference type="Proteomes" id="UP000525078"/>
    </source>
</evidence>
<evidence type="ECO:0000259" key="4">
    <source>
        <dbReference type="Pfam" id="PF14767"/>
    </source>
</evidence>
<evidence type="ECO:0000256" key="3">
    <source>
        <dbReference type="ARBA" id="ARBA00022833"/>
    </source>
</evidence>
<evidence type="ECO:0000256" key="1">
    <source>
        <dbReference type="ARBA" id="ARBA00022723"/>
    </source>
</evidence>
<dbReference type="AlphaFoldDB" id="A0A7J6HEY1"/>
<proteinExistence type="predicted"/>
<organism evidence="6 7">
    <name type="scientific">Cannabis sativa</name>
    <name type="common">Hemp</name>
    <name type="synonym">Marijuana</name>
    <dbReference type="NCBI Taxonomy" id="3483"/>
    <lineage>
        <taxon>Eukaryota</taxon>
        <taxon>Viridiplantae</taxon>
        <taxon>Streptophyta</taxon>
        <taxon>Embryophyta</taxon>
        <taxon>Tracheophyta</taxon>
        <taxon>Spermatophyta</taxon>
        <taxon>Magnoliopsida</taxon>
        <taxon>eudicotyledons</taxon>
        <taxon>Gunneridae</taxon>
        <taxon>Pentapetalae</taxon>
        <taxon>rosids</taxon>
        <taxon>fabids</taxon>
        <taxon>Rosales</taxon>
        <taxon>Cannabaceae</taxon>
        <taxon>Cannabis</taxon>
    </lineage>
</organism>
<dbReference type="Pfam" id="PF14768">
    <property type="entry name" value="RPA_interact_C"/>
    <property type="match status" value="1"/>
</dbReference>
<keyword evidence="1" id="KW-0479">Metal-binding</keyword>
<name>A0A7J6HEY1_CANSA</name>
<evidence type="ECO:0000313" key="6">
    <source>
        <dbReference type="EMBL" id="KAF4393886.1"/>
    </source>
</evidence>
<dbReference type="PANTHER" id="PTHR31742">
    <property type="entry name" value="RPA-INTERACTING PROTEIN RPAIN"/>
    <property type="match status" value="1"/>
</dbReference>
<dbReference type="GO" id="GO:0006606">
    <property type="term" value="P:protein import into nucleus"/>
    <property type="evidence" value="ECO:0007669"/>
    <property type="project" value="TreeGrafter"/>
</dbReference>
<feature type="domain" description="RPA-interacting protein central" evidence="4">
    <location>
        <begin position="22"/>
        <end position="125"/>
    </location>
</feature>
<dbReference type="EMBL" id="JAATIP010000013">
    <property type="protein sequence ID" value="KAF4393886.1"/>
    <property type="molecule type" value="Genomic_DNA"/>
</dbReference>
<evidence type="ECO:0000256" key="2">
    <source>
        <dbReference type="ARBA" id="ARBA00022771"/>
    </source>
</evidence>
<dbReference type="Pfam" id="PF14767">
    <property type="entry name" value="RPA_interact_M"/>
    <property type="match status" value="1"/>
</dbReference>
<dbReference type="InterPro" id="IPR028155">
    <property type="entry name" value="RPA_interact_central"/>
</dbReference>